<keyword evidence="1" id="KW-1133">Transmembrane helix</keyword>
<keyword evidence="1" id="KW-0812">Transmembrane</keyword>
<protein>
    <submittedName>
        <fullName evidence="2">Uncharacterized protein</fullName>
    </submittedName>
</protein>
<dbReference type="EMBL" id="SDGY01000001">
    <property type="protein sequence ID" value="TYC47666.1"/>
    <property type="molecule type" value="Genomic_DNA"/>
</dbReference>
<dbReference type="InterPro" id="IPR019235">
    <property type="entry name" value="DUF2178_TM"/>
</dbReference>
<name>A0A6P2CP61_9LACO</name>
<evidence type="ECO:0000313" key="3">
    <source>
        <dbReference type="Proteomes" id="UP000442244"/>
    </source>
</evidence>
<evidence type="ECO:0000256" key="1">
    <source>
        <dbReference type="SAM" id="Phobius"/>
    </source>
</evidence>
<feature type="transmembrane region" description="Helical" evidence="1">
    <location>
        <begin position="124"/>
        <end position="150"/>
    </location>
</feature>
<proteinExistence type="predicted"/>
<comment type="caution">
    <text evidence="2">The sequence shown here is derived from an EMBL/GenBank/DDBJ whole genome shotgun (WGS) entry which is preliminary data.</text>
</comment>
<accession>A0A6P2CP61</accession>
<keyword evidence="3" id="KW-1185">Reference proteome</keyword>
<dbReference type="OrthoDB" id="3177423at2"/>
<feature type="transmembrane region" description="Helical" evidence="1">
    <location>
        <begin position="12"/>
        <end position="29"/>
    </location>
</feature>
<dbReference type="Proteomes" id="UP000442244">
    <property type="component" value="Unassembled WGS sequence"/>
</dbReference>
<keyword evidence="1" id="KW-0472">Membrane</keyword>
<sequence length="156" mass="17988">MKKIIFEQTGNMITIFILGFALIQSIVLSPQPTPSSSQIHFGYGWFLLAAWFLIFDVCKHFYQKCAKDGYNINDGEFSVRDEREQYVSYFAMKRTFQVMVYGLIFVIVASLFFSLSLAANVTTVSIFIIIMLSSLLVITFSTYLISWIIYERSNFT</sequence>
<dbReference type="Pfam" id="PF09946">
    <property type="entry name" value="DUF2178"/>
    <property type="match status" value="1"/>
</dbReference>
<evidence type="ECO:0000313" key="2">
    <source>
        <dbReference type="EMBL" id="TYC47666.1"/>
    </source>
</evidence>
<gene>
    <name evidence="2" type="ORF">ESZ47_05925</name>
</gene>
<dbReference type="RefSeq" id="WP_148605615.1">
    <property type="nucleotide sequence ID" value="NZ_BSUV01000001.1"/>
</dbReference>
<feature type="transmembrane region" description="Helical" evidence="1">
    <location>
        <begin position="98"/>
        <end position="118"/>
    </location>
</feature>
<reference evidence="2 3" key="1">
    <citation type="submission" date="2019-01" db="EMBL/GenBank/DDBJ databases">
        <title>Leuconostoc litchii sp. nov., a novel lactic acid bacterium isolated from lychee.</title>
        <authorList>
            <person name="Wang L.-T."/>
        </authorList>
    </citation>
    <scope>NUCLEOTIDE SEQUENCE [LARGE SCALE GENOMIC DNA]</scope>
    <source>
        <strain evidence="2 3">MB7</strain>
    </source>
</reference>
<organism evidence="2 3">
    <name type="scientific">Leuconostoc litchii</name>
    <dbReference type="NCBI Taxonomy" id="1981069"/>
    <lineage>
        <taxon>Bacteria</taxon>
        <taxon>Bacillati</taxon>
        <taxon>Bacillota</taxon>
        <taxon>Bacilli</taxon>
        <taxon>Lactobacillales</taxon>
        <taxon>Lactobacillaceae</taxon>
        <taxon>Leuconostoc</taxon>
    </lineage>
</organism>
<feature type="transmembrane region" description="Helical" evidence="1">
    <location>
        <begin position="41"/>
        <end position="58"/>
    </location>
</feature>
<dbReference type="AlphaFoldDB" id="A0A6P2CP61"/>